<organism evidence="1 2">
    <name type="scientific">Oleispira antarctica RB-8</name>
    <dbReference type="NCBI Taxonomy" id="698738"/>
    <lineage>
        <taxon>Bacteria</taxon>
        <taxon>Pseudomonadati</taxon>
        <taxon>Pseudomonadota</taxon>
        <taxon>Gammaproteobacteria</taxon>
        <taxon>Oceanospirillales</taxon>
        <taxon>Oceanospirillaceae</taxon>
        <taxon>Oleispira</taxon>
    </lineage>
</organism>
<dbReference type="HOGENOM" id="CLU_965896_0_0_6"/>
<proteinExistence type="predicted"/>
<sequence>MLIQRRGFLKGLGLATCAGLSLEPCFASMVSLPKGQSKDVKFFSDKRILALSERYDIILDSFGSTAELIDILGQKASLKRPNINPLAPATMPHYVSATHVFDDSIVLLDKSHRQLDFFQHGNFQKSIDLSSYTQNPSQIYQDGGSLWIIDSATHSAISMDINGRIISQFGQLGTESGRLNAPIDIAVDQDGLTHILEMGNQRISVWSKQGKWQGSYGEKSLTAGSRKLVLNDHANQTLVIDSWKQTLLSLDPMGKHDIALPFDGLTPERFTSLTYLSTAPGKSLYLSA</sequence>
<dbReference type="Proteomes" id="UP000032749">
    <property type="component" value="Chromosome"/>
</dbReference>
<evidence type="ECO:0008006" key="3">
    <source>
        <dbReference type="Google" id="ProtNLM"/>
    </source>
</evidence>
<name>R4YQV4_OLEAN</name>
<evidence type="ECO:0000313" key="2">
    <source>
        <dbReference type="Proteomes" id="UP000032749"/>
    </source>
</evidence>
<dbReference type="STRING" id="698738.OLEAN_C34100"/>
<dbReference type="KEGG" id="oai:OLEAN_C34100"/>
<gene>
    <name evidence="1" type="ORF">OLEAN_C34100</name>
</gene>
<reference evidence="1 2" key="1">
    <citation type="journal article" date="2013" name="Nat. Commun.">
        <title>Genome sequence and functional genomic analysis of the oil-degrading bacterium Oleispira antarctica.</title>
        <authorList>
            <person name="Kube M."/>
            <person name="Chernikova T.N."/>
            <person name="Al-Ramahi Y."/>
            <person name="Beloqui A."/>
            <person name="Lopez-Cortez N."/>
            <person name="Guazzaroni M.E."/>
            <person name="Heipieper H.J."/>
            <person name="Klages S."/>
            <person name="Kotsyurbenko O.R."/>
            <person name="Langer I."/>
            <person name="Nechitaylo T.Y."/>
            <person name="Lunsdorf H."/>
            <person name="Fernandez M."/>
            <person name="Juarez S."/>
            <person name="Ciordia S."/>
            <person name="Singer A."/>
            <person name="Kagan O."/>
            <person name="Egorova O."/>
            <person name="Petit P.A."/>
            <person name="Stogios P."/>
            <person name="Kim Y."/>
            <person name="Tchigvintsev A."/>
            <person name="Flick R."/>
            <person name="Denaro R."/>
            <person name="Genovese M."/>
            <person name="Albar J.P."/>
            <person name="Reva O.N."/>
            <person name="Martinez-Gomariz M."/>
            <person name="Tran H."/>
            <person name="Ferrer M."/>
            <person name="Savchenko A."/>
            <person name="Yakunin A.F."/>
            <person name="Yakimov M.M."/>
            <person name="Golyshina O.V."/>
            <person name="Reinhardt R."/>
            <person name="Golyshin P.N."/>
        </authorList>
    </citation>
    <scope>NUCLEOTIDE SEQUENCE [LARGE SCALE GENOMIC DNA]</scope>
</reference>
<dbReference type="OrthoDB" id="5798956at2"/>
<protein>
    <recommendedName>
        <fullName evidence="3">Twin-arginine translocation pathway signal</fullName>
    </recommendedName>
</protein>
<dbReference type="EMBL" id="FO203512">
    <property type="protein sequence ID" value="CCK77586.1"/>
    <property type="molecule type" value="Genomic_DNA"/>
</dbReference>
<keyword evidence="2" id="KW-1185">Reference proteome</keyword>
<dbReference type="AlphaFoldDB" id="R4YQV4"/>
<dbReference type="Gene3D" id="2.120.10.30">
    <property type="entry name" value="TolB, C-terminal domain"/>
    <property type="match status" value="1"/>
</dbReference>
<accession>R4YQV4</accession>
<evidence type="ECO:0000313" key="1">
    <source>
        <dbReference type="EMBL" id="CCK77586.1"/>
    </source>
</evidence>
<dbReference type="InterPro" id="IPR011042">
    <property type="entry name" value="6-blade_b-propeller_TolB-like"/>
</dbReference>
<dbReference type="SUPFAM" id="SSF63829">
    <property type="entry name" value="Calcium-dependent phosphotriesterase"/>
    <property type="match status" value="1"/>
</dbReference>